<keyword evidence="3" id="KW-0808">Transferase</keyword>
<keyword evidence="4 7" id="KW-0812">Transmembrane</keyword>
<evidence type="ECO:0000256" key="6">
    <source>
        <dbReference type="ARBA" id="ARBA00023136"/>
    </source>
</evidence>
<gene>
    <name evidence="9" type="ORF">ACFSX9_07625</name>
</gene>
<keyword evidence="10" id="KW-1185">Reference proteome</keyword>
<sequence length="450" mass="52365">MKQKTGRYSSYIRPTSIFLDLLIINLMVLVFLRAAMSNIGYHTVLSVFWLIISYYSGYYEVYRFTKGIEILGKLLKQFILIGLITFAYVGYKYKYVTSQEIGIFIFATFILVAFVKFFIFYFLKKYRLLYGGNFRKVIIVGNGKSVDELKDFFINNPDYGYNLTNSFDLKGNKKLEIGECKKYAINNKIDEIYACITTLTDDEIDNLIYFADNNLKTIKFLPDSKNTFLRNLAVEYYGYIPIISLRTIPLDIEVNKRLKRFFDFVFSLFIIISVLSWLTPIIAFLIKLESKGPVFFKQKRNGLNYEEFSCYKFRSMHLNPIADLEQVQKNDPRITGVGRFIRKTSIDELPQFFNVLVGEMSVVGPRPHMVSHTEMYAKSVDKFMVRHFIKPGITGLAQTKGFRGEVETETDIINRVKYDIFYLENWSLLLDVKIVLATLVNAVKGEEKAY</sequence>
<dbReference type="Pfam" id="PF02397">
    <property type="entry name" value="Bac_transf"/>
    <property type="match status" value="1"/>
</dbReference>
<feature type="transmembrane region" description="Helical" evidence="7">
    <location>
        <begin position="39"/>
        <end position="58"/>
    </location>
</feature>
<evidence type="ECO:0000313" key="9">
    <source>
        <dbReference type="EMBL" id="MFD2908604.1"/>
    </source>
</evidence>
<evidence type="ECO:0000256" key="7">
    <source>
        <dbReference type="SAM" id="Phobius"/>
    </source>
</evidence>
<dbReference type="Proteomes" id="UP001597549">
    <property type="component" value="Unassembled WGS sequence"/>
</dbReference>
<evidence type="ECO:0000313" key="10">
    <source>
        <dbReference type="Proteomes" id="UP001597549"/>
    </source>
</evidence>
<comment type="subcellular location">
    <subcellularLocation>
        <location evidence="1">Membrane</location>
        <topology evidence="1">Multi-pass membrane protein</topology>
    </subcellularLocation>
</comment>
<dbReference type="InterPro" id="IPR003362">
    <property type="entry name" value="Bact_transf"/>
</dbReference>
<feature type="transmembrane region" description="Helical" evidence="7">
    <location>
        <begin position="101"/>
        <end position="123"/>
    </location>
</feature>
<feature type="transmembrane region" description="Helical" evidence="7">
    <location>
        <begin position="12"/>
        <end position="33"/>
    </location>
</feature>
<evidence type="ECO:0000256" key="4">
    <source>
        <dbReference type="ARBA" id="ARBA00022692"/>
    </source>
</evidence>
<dbReference type="PANTHER" id="PTHR30576:SF0">
    <property type="entry name" value="UNDECAPRENYL-PHOSPHATE N-ACETYLGALACTOSAMINYL 1-PHOSPHATE TRANSFERASE-RELATED"/>
    <property type="match status" value="1"/>
</dbReference>
<feature type="transmembrane region" description="Helical" evidence="7">
    <location>
        <begin position="264"/>
        <end position="286"/>
    </location>
</feature>
<dbReference type="EMBL" id="JBHUOL010000012">
    <property type="protein sequence ID" value="MFD2908604.1"/>
    <property type="molecule type" value="Genomic_DNA"/>
</dbReference>
<accession>A0ABW5Z755</accession>
<comment type="similarity">
    <text evidence="2">Belongs to the bacterial sugar transferase family.</text>
</comment>
<evidence type="ECO:0000256" key="5">
    <source>
        <dbReference type="ARBA" id="ARBA00022989"/>
    </source>
</evidence>
<protein>
    <submittedName>
        <fullName evidence="9">Exopolysaccharide biosynthesis polyprenyl glycosylphosphotransferase</fullName>
    </submittedName>
</protein>
<name>A0ABW5Z755_9FLAO</name>
<evidence type="ECO:0000259" key="8">
    <source>
        <dbReference type="Pfam" id="PF02397"/>
    </source>
</evidence>
<proteinExistence type="inferred from homology"/>
<dbReference type="RefSeq" id="WP_379806288.1">
    <property type="nucleotide sequence ID" value="NZ_JBHUOL010000012.1"/>
</dbReference>
<feature type="transmembrane region" description="Helical" evidence="7">
    <location>
        <begin position="70"/>
        <end position="89"/>
    </location>
</feature>
<organism evidence="9 10">
    <name type="scientific">Flavobacterium ardleyense</name>
    <dbReference type="NCBI Taxonomy" id="2038737"/>
    <lineage>
        <taxon>Bacteria</taxon>
        <taxon>Pseudomonadati</taxon>
        <taxon>Bacteroidota</taxon>
        <taxon>Flavobacteriia</taxon>
        <taxon>Flavobacteriales</taxon>
        <taxon>Flavobacteriaceae</taxon>
        <taxon>Flavobacterium</taxon>
    </lineage>
</organism>
<evidence type="ECO:0000256" key="2">
    <source>
        <dbReference type="ARBA" id="ARBA00006464"/>
    </source>
</evidence>
<dbReference type="InterPro" id="IPR017475">
    <property type="entry name" value="EPS_sugar_tfrase"/>
</dbReference>
<feature type="domain" description="Bacterial sugar transferase" evidence="8">
    <location>
        <begin position="259"/>
        <end position="443"/>
    </location>
</feature>
<evidence type="ECO:0000256" key="1">
    <source>
        <dbReference type="ARBA" id="ARBA00004141"/>
    </source>
</evidence>
<dbReference type="Pfam" id="PF13727">
    <property type="entry name" value="CoA_binding_3"/>
    <property type="match status" value="1"/>
</dbReference>
<keyword evidence="5 7" id="KW-1133">Transmembrane helix</keyword>
<dbReference type="PANTHER" id="PTHR30576">
    <property type="entry name" value="COLANIC BIOSYNTHESIS UDP-GLUCOSE LIPID CARRIER TRANSFERASE"/>
    <property type="match status" value="1"/>
</dbReference>
<evidence type="ECO:0000256" key="3">
    <source>
        <dbReference type="ARBA" id="ARBA00022679"/>
    </source>
</evidence>
<keyword evidence="6 7" id="KW-0472">Membrane</keyword>
<comment type="caution">
    <text evidence="9">The sequence shown here is derived from an EMBL/GenBank/DDBJ whole genome shotgun (WGS) entry which is preliminary data.</text>
</comment>
<reference evidence="10" key="1">
    <citation type="journal article" date="2019" name="Int. J. Syst. Evol. Microbiol.">
        <title>The Global Catalogue of Microorganisms (GCM) 10K type strain sequencing project: providing services to taxonomists for standard genome sequencing and annotation.</title>
        <authorList>
            <consortium name="The Broad Institute Genomics Platform"/>
            <consortium name="The Broad Institute Genome Sequencing Center for Infectious Disease"/>
            <person name="Wu L."/>
            <person name="Ma J."/>
        </authorList>
    </citation>
    <scope>NUCLEOTIDE SEQUENCE [LARGE SCALE GENOMIC DNA]</scope>
    <source>
        <strain evidence="10">KCTC 52644</strain>
    </source>
</reference>
<dbReference type="NCBIfam" id="TIGR03025">
    <property type="entry name" value="EPS_sugtrans"/>
    <property type="match status" value="1"/>
</dbReference>